<keyword evidence="5" id="KW-0819">tRNA processing</keyword>
<evidence type="ECO:0000256" key="7">
    <source>
        <dbReference type="ARBA" id="ARBA00022723"/>
    </source>
</evidence>
<keyword evidence="14" id="KW-1185">Reference proteome</keyword>
<evidence type="ECO:0000313" key="13">
    <source>
        <dbReference type="EMBL" id="BBM85561.1"/>
    </source>
</evidence>
<feature type="domain" description="Thg1 C-terminal" evidence="12">
    <location>
        <begin position="133"/>
        <end position="221"/>
    </location>
</feature>
<evidence type="ECO:0000313" key="14">
    <source>
        <dbReference type="Proteomes" id="UP000326354"/>
    </source>
</evidence>
<dbReference type="InterPro" id="IPR038469">
    <property type="entry name" value="tRNAHis_GuaTrfase_Thg1_sf"/>
</dbReference>
<dbReference type="Gene3D" id="3.30.70.3000">
    <property type="match status" value="1"/>
</dbReference>
<keyword evidence="8" id="KW-0547">Nucleotide-binding</keyword>
<evidence type="ECO:0000256" key="1">
    <source>
        <dbReference type="ARBA" id="ARBA00001946"/>
    </source>
</evidence>
<dbReference type="PANTHER" id="PTHR12729:SF6">
    <property type="entry name" value="TRNA(HIS) GUANYLYLTRANSFERASE-RELATED"/>
    <property type="match status" value="1"/>
</dbReference>
<comment type="similarity">
    <text evidence="2">Belongs to the tRNA(His) guanylyltransferase family.</text>
</comment>
<accession>A0A5S9F4R8</accession>
<name>A0A5S9F4R8_UABAM</name>
<dbReference type="AlphaFoldDB" id="A0A5S9F4R8"/>
<reference evidence="13 14" key="1">
    <citation type="submission" date="2019-08" db="EMBL/GenBank/DDBJ databases">
        <title>Complete genome sequence of Candidatus Uab amorphum.</title>
        <authorList>
            <person name="Shiratori T."/>
            <person name="Suzuki S."/>
            <person name="Kakizawa Y."/>
            <person name="Ishida K."/>
        </authorList>
    </citation>
    <scope>NUCLEOTIDE SEQUENCE [LARGE SCALE GENOMIC DNA]</scope>
    <source>
        <strain evidence="13 14">SRT547</strain>
    </source>
</reference>
<evidence type="ECO:0000256" key="2">
    <source>
        <dbReference type="ARBA" id="ARBA00010113"/>
    </source>
</evidence>
<dbReference type="InterPro" id="IPR007537">
    <property type="entry name" value="tRNAHis_GuaTrfase_Thg1"/>
</dbReference>
<organism evidence="13 14">
    <name type="scientific">Uabimicrobium amorphum</name>
    <dbReference type="NCBI Taxonomy" id="2596890"/>
    <lineage>
        <taxon>Bacteria</taxon>
        <taxon>Pseudomonadati</taxon>
        <taxon>Planctomycetota</taxon>
        <taxon>Candidatus Uabimicrobiia</taxon>
        <taxon>Candidatus Uabimicrobiales</taxon>
        <taxon>Candidatus Uabimicrobiaceae</taxon>
        <taxon>Candidatus Uabimicrobium</taxon>
    </lineage>
</organism>
<evidence type="ECO:0000256" key="8">
    <source>
        <dbReference type="ARBA" id="ARBA00022741"/>
    </source>
</evidence>
<keyword evidence="6" id="KW-0548">Nucleotidyltransferase</keyword>
<evidence type="ECO:0000259" key="12">
    <source>
        <dbReference type="Pfam" id="PF14413"/>
    </source>
</evidence>
<keyword evidence="9" id="KW-0460">Magnesium</keyword>
<comment type="cofactor">
    <cofactor evidence="1">
        <name>Mg(2+)</name>
        <dbReference type="ChEBI" id="CHEBI:18420"/>
    </cofactor>
</comment>
<evidence type="ECO:0000256" key="10">
    <source>
        <dbReference type="ARBA" id="ARBA00023134"/>
    </source>
</evidence>
<dbReference type="OrthoDB" id="4547336at2"/>
<gene>
    <name evidence="13" type="ORF">UABAM_03931</name>
</gene>
<dbReference type="InterPro" id="IPR025845">
    <property type="entry name" value="Thg1_C_dom"/>
</dbReference>
<evidence type="ECO:0000256" key="9">
    <source>
        <dbReference type="ARBA" id="ARBA00022842"/>
    </source>
</evidence>
<dbReference type="GO" id="GO:0006400">
    <property type="term" value="P:tRNA modification"/>
    <property type="evidence" value="ECO:0007669"/>
    <property type="project" value="InterPro"/>
</dbReference>
<dbReference type="EC" id="2.7.7.79" evidence="3"/>
<evidence type="ECO:0000259" key="11">
    <source>
        <dbReference type="Pfam" id="PF04446"/>
    </source>
</evidence>
<proteinExistence type="inferred from homology"/>
<feature type="domain" description="tRNAHis guanylyltransferase catalytic" evidence="11">
    <location>
        <begin position="10"/>
        <end position="128"/>
    </location>
</feature>
<dbReference type="EMBL" id="AP019860">
    <property type="protein sequence ID" value="BBM85561.1"/>
    <property type="molecule type" value="Genomic_DNA"/>
</dbReference>
<dbReference type="InterPro" id="IPR024956">
    <property type="entry name" value="tRNAHis_GuaTrfase_cat"/>
</dbReference>
<dbReference type="GO" id="GO:0000287">
    <property type="term" value="F:magnesium ion binding"/>
    <property type="evidence" value="ECO:0007669"/>
    <property type="project" value="InterPro"/>
</dbReference>
<dbReference type="Pfam" id="PF14413">
    <property type="entry name" value="Thg1C"/>
    <property type="match status" value="1"/>
</dbReference>
<dbReference type="KEGG" id="uam:UABAM_03931"/>
<keyword evidence="10" id="KW-0342">GTP-binding</keyword>
<dbReference type="PANTHER" id="PTHR12729">
    <property type="entry name" value="TRNA(HIS) GUANYLYLTRANSFERASE-RELATED"/>
    <property type="match status" value="1"/>
</dbReference>
<keyword evidence="4" id="KW-0808">Transferase</keyword>
<evidence type="ECO:0000256" key="5">
    <source>
        <dbReference type="ARBA" id="ARBA00022694"/>
    </source>
</evidence>
<dbReference type="RefSeq" id="WP_151969657.1">
    <property type="nucleotide sequence ID" value="NZ_AP019860.1"/>
</dbReference>
<protein>
    <recommendedName>
        <fullName evidence="3">tRNA(His) guanylyltransferase</fullName>
        <ecNumber evidence="3">2.7.7.79</ecNumber>
    </recommendedName>
</protein>
<dbReference type="Pfam" id="PF04446">
    <property type="entry name" value="Thg1"/>
    <property type="match status" value="1"/>
</dbReference>
<keyword evidence="7" id="KW-0479">Metal-binding</keyword>
<dbReference type="GO" id="GO:0005525">
    <property type="term" value="F:GTP binding"/>
    <property type="evidence" value="ECO:0007669"/>
    <property type="project" value="UniProtKB-KW"/>
</dbReference>
<evidence type="ECO:0000256" key="6">
    <source>
        <dbReference type="ARBA" id="ARBA00022695"/>
    </source>
</evidence>
<evidence type="ECO:0000256" key="4">
    <source>
        <dbReference type="ARBA" id="ARBA00022679"/>
    </source>
</evidence>
<evidence type="ECO:0000256" key="3">
    <source>
        <dbReference type="ARBA" id="ARBA00012511"/>
    </source>
</evidence>
<dbReference type="GO" id="GO:0008193">
    <property type="term" value="F:tRNA guanylyltransferase activity"/>
    <property type="evidence" value="ECO:0007669"/>
    <property type="project" value="UniProtKB-EC"/>
</dbReference>
<sequence>MKFQNFDLLMREYEEALDQKIPPRIWPVVRLDGRSFSHLTEKLNFEKPFDIRFRDAMIATTKHVMQCGFQALYAYVESDEISILFSKHDNTFKRKIRKWLSNLAGEASAAFTHHLQQPGVFDARICPFPDTETILDYFSWRQGDSARNSLNAYCYWTLRQNGKNERQATKVLERMPVEEKYLLLRSLGIHHKEIPSWQRYGTAVVWKEVSKEGYNPVTKETVTTKRRILETVIDLPKQQAYQEFIQQFICEKI</sequence>
<dbReference type="Proteomes" id="UP000326354">
    <property type="component" value="Chromosome"/>
</dbReference>